<evidence type="ECO:0000256" key="3">
    <source>
        <dbReference type="ARBA" id="ARBA00022478"/>
    </source>
</evidence>
<evidence type="ECO:0000256" key="8">
    <source>
        <dbReference type="ARBA" id="ARBA00022842"/>
    </source>
</evidence>
<evidence type="ECO:0000256" key="7">
    <source>
        <dbReference type="ARBA" id="ARBA00022833"/>
    </source>
</evidence>
<dbReference type="EC" id="2.7.7.6" evidence="12"/>
<dbReference type="Gene3D" id="3.30.1490.180">
    <property type="entry name" value="RNA polymerase ii"/>
    <property type="match status" value="1"/>
</dbReference>
<dbReference type="InterPro" id="IPR000722">
    <property type="entry name" value="RNA_pol_asu"/>
</dbReference>
<dbReference type="FunFam" id="3.30.1490.180:FF:000003">
    <property type="entry name" value="DNA-directed RNA polymerase subunit"/>
    <property type="match status" value="1"/>
</dbReference>
<dbReference type="PANTHER" id="PTHR19376">
    <property type="entry name" value="DNA-DIRECTED RNA POLYMERASE"/>
    <property type="match status" value="1"/>
</dbReference>
<comment type="subcellular location">
    <subcellularLocation>
        <location evidence="1">Nucleus</location>
    </subcellularLocation>
</comment>
<evidence type="ECO:0000256" key="11">
    <source>
        <dbReference type="ARBA" id="ARBA00048552"/>
    </source>
</evidence>
<dbReference type="InterPro" id="IPR006592">
    <property type="entry name" value="RNA_pol_N"/>
</dbReference>
<comment type="function">
    <text evidence="12">DNA-dependent RNA polymerase catalyzes the transcription of DNA into RNA using the four ribonucleoside triphosphates as substrates.</text>
</comment>
<protein>
    <recommendedName>
        <fullName evidence="12">DNA-directed RNA polymerase subunit</fullName>
        <ecNumber evidence="12">2.7.7.6</ecNumber>
    </recommendedName>
</protein>
<evidence type="ECO:0000256" key="10">
    <source>
        <dbReference type="ARBA" id="ARBA00023242"/>
    </source>
</evidence>
<comment type="similarity">
    <text evidence="2 12">Belongs to the RNA polymerase beta' chain family.</text>
</comment>
<dbReference type="PANTHER" id="PTHR19376:SF11">
    <property type="entry name" value="DNA-DIRECTED RNA POLYMERASE I SUBUNIT RPA1"/>
    <property type="match status" value="1"/>
</dbReference>
<evidence type="ECO:0000259" key="14">
    <source>
        <dbReference type="SMART" id="SM00663"/>
    </source>
</evidence>
<dbReference type="Pfam" id="PF04998">
    <property type="entry name" value="RNA_pol_Rpb1_5"/>
    <property type="match status" value="1"/>
</dbReference>
<dbReference type="InterPro" id="IPR042102">
    <property type="entry name" value="RNA_pol_Rpb1_3_sf"/>
</dbReference>
<feature type="region of interest" description="Disordered" evidence="13">
    <location>
        <begin position="293"/>
        <end position="316"/>
    </location>
</feature>
<dbReference type="Pfam" id="PF04983">
    <property type="entry name" value="RNA_pol_Rpb1_3"/>
    <property type="match status" value="1"/>
</dbReference>
<feature type="compositionally biased region" description="Acidic residues" evidence="13">
    <location>
        <begin position="299"/>
        <end position="316"/>
    </location>
</feature>
<evidence type="ECO:0000256" key="1">
    <source>
        <dbReference type="ARBA" id="ARBA00004123"/>
    </source>
</evidence>
<sequence length="1734" mass="192169">MNISQPVASALESVEFTFLTDEEIRSISVRKIENDNTFDTLLNPVPGGLYDPALGSWGDALCTTCNLSQAQCPGHPGHIELPVPVYHPVFMDQAYRLLRSQCVYCHRFRVSRREIHRYACMFRLLQVGLLNEAQMIDAFAESDFGSDIRSMTLANVPAMEDDEAEEEGNNVQDATIRARELYVRRVLKANRHKINLGDVRTGKHEGAADMRRGLVKDFLATIVKEKKCKSCDGISPVYRKDRYVKIFERELSHKEQAAMAQAGRKRADALAMAKGSKKGGDDSDMDEAIADLDLSSNNSEDEPENEGEGDELDENGDVVMAEPKAKGAAAKSAKSRAAAPVRGQRFISAMEVKERLNFLFEKEQEILSLLYNSKPRPRNAKPLTATMFFMQTLMVPPNRFRPEARMGDSQITESQQNSLYKLILRSAAKVADISREIGNAVKGIAQDEGRRARDMNQLYQAWTELQDGVNSLIDTDKNPVQGQAAKRNEDGIKQKLEKKEGLFRKNMMGKRVNFAARSVISPDPNIETSEIGVPPVFAKKLTYPEPVTSHNFKDLQQAVINGIDKWPGAAAIENENGQIVNLRNKSLEDRVALANQLLAPTESNFSNMRNKKVHRHLTNGDVVLMNRQPTLHKPSMMGHRVRVLPGEKTIRMHYANCNTYNADFDGDEMNMHFPQNEIARAEALQLADTDHQYISGTAGKPLRGLIQDHLSVSVTLCNRDTYFDRSSYQQLIYSALRPESGHIMGERIELVPPAIMKPVARWTGKQVITTILKNIRPHNCGDLWMNGPTQLKARQWGEGSEEGEVRFRDGEFISGILDKAHLGPSSGGFIHCVHEVYGPAAAGKLLSSMGRLLTRYLSMIAFSCGMDDLVMTPEGEANRKEKLKATPDIGLKVAAKYVSLEEQKPGSDDPLLLERLEEVLRDEKKQENLDVLLNQGCAALSSAITEVCLPAGLQKKFPKNQMQSMTTSGAKGGPVNANLISCNLGQQVLEGRRVPLMVSGKSLPSYKPFDTDVRAGGYVVSRFLTGIKPQEYYFHHMAGREGLIDTAVKTSRSGYLQRCLVKGMEGLRVAYDTSVRDSDGSIIQFLFGEDGLDISKQKYLGDFEFMLNNLDSQLAQIRYSEPGTEKFFEHKDEIIKRMKSAIKSSRSRTAALDPVESEVDPAMFAFATSEKFFTEMMGYLKANKDGLIKEKKGSGNQTGVVARKTAEKIIAAKYIRSLVEPGEAVGIVAGQSVGEPSTQMTLNTFHLAGHSAKNVTLGIPRLREILMTASSKISTPSMTLVLNEELTQDDGERFAKSISILPLSHVTNIATVRERVGRGLGMPLAKIFEVRLRFFESEEYTKLYAISIADVLNTVEKKFMPLLTMLTKKEIKKRSKENNAATPEIGVKSGTVEMAAPTNSSEGAARGDEDDDDDDEDEGDATAAKQRSNRTEAVSYGPNDDEDDAIQKENARVSEPNEEGEERLNFVDEAYGGSPEPEDDEDEEEGGLEKKKTSESRGKSREGRIKTKNDFVTRFRCDEIGGEWCEFSMEFDVNIPKILMLNIVQDAVKKALIQQIHKLGTATFAEDRLKNPATGEDEKVNVVHTEGANLKAMQQYGDYINPNRITTNDICQVLEVYGVEACRSNIVQELGGVFSSHGIGVDARHLNLIGDYMTRNGGFTPFNRMGLTGNVSPFTKMSYETTVGFLKDAVMDGDWDSLATPSSRLVVGKLGGLGTGSFDVLTEVPTEHHADAAF</sequence>
<dbReference type="Pfam" id="PF04997">
    <property type="entry name" value="RNA_pol_Rpb1_1"/>
    <property type="match status" value="1"/>
</dbReference>
<dbReference type="FunFam" id="4.10.860.120:FF:000006">
    <property type="entry name" value="DNA-directed RNA polymerase subunit"/>
    <property type="match status" value="1"/>
</dbReference>
<dbReference type="InterPro" id="IPR015699">
    <property type="entry name" value="DNA-dir_RNA_pol1_lsu_N"/>
</dbReference>
<keyword evidence="16" id="KW-1185">Reference proteome</keyword>
<dbReference type="Pfam" id="PF05000">
    <property type="entry name" value="RNA_pol_Rpb1_4"/>
    <property type="match status" value="1"/>
</dbReference>
<dbReference type="Gene3D" id="4.10.860.120">
    <property type="entry name" value="RNA polymerase II, clamp domain"/>
    <property type="match status" value="1"/>
</dbReference>
<dbReference type="Proteomes" id="UP001174934">
    <property type="component" value="Unassembled WGS sequence"/>
</dbReference>
<dbReference type="InterPro" id="IPR038120">
    <property type="entry name" value="Rpb1_funnel_sf"/>
</dbReference>
<evidence type="ECO:0000256" key="13">
    <source>
        <dbReference type="SAM" id="MobiDB-lite"/>
    </source>
</evidence>
<comment type="caution">
    <text evidence="15">The sequence shown here is derived from an EMBL/GenBank/DDBJ whole genome shotgun (WGS) entry which is preliminary data.</text>
</comment>
<feature type="compositionally biased region" description="Basic and acidic residues" evidence="13">
    <location>
        <begin position="1487"/>
        <end position="1502"/>
    </location>
</feature>
<evidence type="ECO:0000256" key="6">
    <source>
        <dbReference type="ARBA" id="ARBA00022723"/>
    </source>
</evidence>
<keyword evidence="5 12" id="KW-0548">Nucleotidyltransferase</keyword>
<feature type="compositionally biased region" description="Acidic residues" evidence="13">
    <location>
        <begin position="1476"/>
        <end position="1486"/>
    </location>
</feature>
<evidence type="ECO:0000256" key="4">
    <source>
        <dbReference type="ARBA" id="ARBA00022679"/>
    </source>
</evidence>
<keyword evidence="9 12" id="KW-0804">Transcription</keyword>
<gene>
    <name evidence="15" type="ORF">B0T17DRAFT_586714</name>
</gene>
<dbReference type="InterPro" id="IPR045867">
    <property type="entry name" value="DNA-dir_RpoC_beta_prime"/>
</dbReference>
<evidence type="ECO:0000256" key="2">
    <source>
        <dbReference type="ARBA" id="ARBA00006460"/>
    </source>
</evidence>
<dbReference type="Pfam" id="PF00623">
    <property type="entry name" value="RNA_pol_Rpb1_2"/>
    <property type="match status" value="1"/>
</dbReference>
<organism evidence="15 16">
    <name type="scientific">Bombardia bombarda</name>
    <dbReference type="NCBI Taxonomy" id="252184"/>
    <lineage>
        <taxon>Eukaryota</taxon>
        <taxon>Fungi</taxon>
        <taxon>Dikarya</taxon>
        <taxon>Ascomycota</taxon>
        <taxon>Pezizomycotina</taxon>
        <taxon>Sordariomycetes</taxon>
        <taxon>Sordariomycetidae</taxon>
        <taxon>Sordariales</taxon>
        <taxon>Lasiosphaeriaceae</taxon>
        <taxon>Bombardia</taxon>
    </lineage>
</organism>
<feature type="domain" description="RNA polymerase N-terminal" evidence="14">
    <location>
        <begin position="386"/>
        <end position="717"/>
    </location>
</feature>
<keyword evidence="8" id="KW-0460">Magnesium</keyword>
<feature type="region of interest" description="Disordered" evidence="13">
    <location>
        <begin position="1372"/>
        <end position="1502"/>
    </location>
</feature>
<dbReference type="InterPro" id="IPR047107">
    <property type="entry name" value="DNA-dir_RNA_pol1_lsu_C"/>
</dbReference>
<dbReference type="InterPro" id="IPR007083">
    <property type="entry name" value="RNA_pol_Rpb1_4"/>
</dbReference>
<dbReference type="GO" id="GO:0005736">
    <property type="term" value="C:RNA polymerase I complex"/>
    <property type="evidence" value="ECO:0007669"/>
    <property type="project" value="UniProtKB-ARBA"/>
</dbReference>
<accession>A0AA39XJC6</accession>
<dbReference type="Gene3D" id="2.40.40.20">
    <property type="match status" value="1"/>
</dbReference>
<evidence type="ECO:0000256" key="12">
    <source>
        <dbReference type="RuleBase" id="RU004279"/>
    </source>
</evidence>
<keyword evidence="10" id="KW-0539">Nucleus</keyword>
<dbReference type="Gene3D" id="1.10.274.100">
    <property type="entry name" value="RNA polymerase Rpb1, domain 3"/>
    <property type="match status" value="1"/>
</dbReference>
<evidence type="ECO:0000256" key="9">
    <source>
        <dbReference type="ARBA" id="ARBA00023163"/>
    </source>
</evidence>
<dbReference type="Gene3D" id="3.30.70.2850">
    <property type="match status" value="1"/>
</dbReference>
<dbReference type="Gene3D" id="1.10.357.120">
    <property type="match status" value="1"/>
</dbReference>
<name>A0AA39XJC6_9PEZI</name>
<dbReference type="InterPro" id="IPR007081">
    <property type="entry name" value="RNA_pol_Rpb1_5"/>
</dbReference>
<dbReference type="CDD" id="cd02735">
    <property type="entry name" value="RNAP_I_Rpa1_C"/>
    <property type="match status" value="1"/>
</dbReference>
<comment type="catalytic activity">
    <reaction evidence="11 12">
        <text>RNA(n) + a ribonucleoside 5'-triphosphate = RNA(n+1) + diphosphate</text>
        <dbReference type="Rhea" id="RHEA:21248"/>
        <dbReference type="Rhea" id="RHEA-COMP:14527"/>
        <dbReference type="Rhea" id="RHEA-COMP:17342"/>
        <dbReference type="ChEBI" id="CHEBI:33019"/>
        <dbReference type="ChEBI" id="CHEBI:61557"/>
        <dbReference type="ChEBI" id="CHEBI:140395"/>
        <dbReference type="EC" id="2.7.7.6"/>
    </reaction>
</comment>
<evidence type="ECO:0000313" key="15">
    <source>
        <dbReference type="EMBL" id="KAK0635098.1"/>
    </source>
</evidence>
<dbReference type="FunFam" id="1.10.274.100:FF:000006">
    <property type="entry name" value="DNA-directed RNA polymerase subunit"/>
    <property type="match status" value="1"/>
</dbReference>
<dbReference type="FunFam" id="2.40.40.20:FF:000019">
    <property type="entry name" value="DNA-directed RNA polymerase II subunit RPB1"/>
    <property type="match status" value="1"/>
</dbReference>
<keyword evidence="3 12" id="KW-0240">DNA-directed RNA polymerase</keyword>
<feature type="compositionally biased region" description="Acidic residues" evidence="13">
    <location>
        <begin position="1408"/>
        <end position="1420"/>
    </location>
</feature>
<dbReference type="SUPFAM" id="SSF64484">
    <property type="entry name" value="beta and beta-prime subunits of DNA dependent RNA-polymerase"/>
    <property type="match status" value="1"/>
</dbReference>
<evidence type="ECO:0000256" key="5">
    <source>
        <dbReference type="ARBA" id="ARBA00022695"/>
    </source>
</evidence>
<keyword evidence="4 12" id="KW-0808">Transferase</keyword>
<evidence type="ECO:0000313" key="16">
    <source>
        <dbReference type="Proteomes" id="UP001174934"/>
    </source>
</evidence>
<keyword evidence="7" id="KW-0862">Zinc</keyword>
<dbReference type="CDD" id="cd01435">
    <property type="entry name" value="RNAP_I_RPA1_N"/>
    <property type="match status" value="1"/>
</dbReference>
<proteinExistence type="inferred from homology"/>
<keyword evidence="6" id="KW-0479">Metal-binding</keyword>
<dbReference type="GO" id="GO:0006351">
    <property type="term" value="P:DNA-templated transcription"/>
    <property type="evidence" value="ECO:0007669"/>
    <property type="project" value="InterPro"/>
</dbReference>
<dbReference type="InterPro" id="IPR007066">
    <property type="entry name" value="RNA_pol_Rpb1_3"/>
</dbReference>
<dbReference type="GO" id="GO:0003899">
    <property type="term" value="F:DNA-directed RNA polymerase activity"/>
    <property type="evidence" value="ECO:0007669"/>
    <property type="project" value="UniProtKB-EC"/>
</dbReference>
<dbReference type="Gene3D" id="1.10.132.30">
    <property type="match status" value="1"/>
</dbReference>
<dbReference type="EMBL" id="JAULSR010000001">
    <property type="protein sequence ID" value="KAK0635098.1"/>
    <property type="molecule type" value="Genomic_DNA"/>
</dbReference>
<dbReference type="GO" id="GO:0046872">
    <property type="term" value="F:metal ion binding"/>
    <property type="evidence" value="ECO:0007669"/>
    <property type="project" value="UniProtKB-KW"/>
</dbReference>
<dbReference type="SMART" id="SM00663">
    <property type="entry name" value="RPOLA_N"/>
    <property type="match status" value="1"/>
</dbReference>
<reference evidence="15" key="1">
    <citation type="submission" date="2023-06" db="EMBL/GenBank/DDBJ databases">
        <title>Genome-scale phylogeny and comparative genomics of the fungal order Sordariales.</title>
        <authorList>
            <consortium name="Lawrence Berkeley National Laboratory"/>
            <person name="Hensen N."/>
            <person name="Bonometti L."/>
            <person name="Westerberg I."/>
            <person name="Brannstrom I.O."/>
            <person name="Guillou S."/>
            <person name="Cros-Aarteil S."/>
            <person name="Calhoun S."/>
            <person name="Haridas S."/>
            <person name="Kuo A."/>
            <person name="Mondo S."/>
            <person name="Pangilinan J."/>
            <person name="Riley R."/>
            <person name="LaButti K."/>
            <person name="Andreopoulos B."/>
            <person name="Lipzen A."/>
            <person name="Chen C."/>
            <person name="Yanf M."/>
            <person name="Daum C."/>
            <person name="Ng V."/>
            <person name="Clum A."/>
            <person name="Steindorff A."/>
            <person name="Ohm R."/>
            <person name="Martin F."/>
            <person name="Silar P."/>
            <person name="Natvig D."/>
            <person name="Lalanne C."/>
            <person name="Gautier V."/>
            <person name="Ament-velasquez S.L."/>
            <person name="Kruys A."/>
            <person name="Hutchinson M.I."/>
            <person name="Powell A.J."/>
            <person name="Barry K."/>
            <person name="Miller A.N."/>
            <person name="Grigoriev I.V."/>
            <person name="Debuchy R."/>
            <person name="Gladieux P."/>
            <person name="Thoren M.H."/>
            <person name="Johannesson H."/>
        </authorList>
    </citation>
    <scope>NUCLEOTIDE SEQUENCE</scope>
    <source>
        <strain evidence="15">SMH3391-2</strain>
    </source>
</reference>
<dbReference type="InterPro" id="IPR007080">
    <property type="entry name" value="RNA_pol_Rpb1_1"/>
</dbReference>
<dbReference type="InterPro" id="IPR044893">
    <property type="entry name" value="RNA_pol_Rpb1_clamp_domain"/>
</dbReference>
<dbReference type="GO" id="GO:0003677">
    <property type="term" value="F:DNA binding"/>
    <property type="evidence" value="ECO:0007669"/>
    <property type="project" value="InterPro"/>
</dbReference>